<reference evidence="1 2" key="1">
    <citation type="submission" date="2019-06" db="EMBL/GenBank/DDBJ databases">
        <title>The genome of Shewanella sp. SM1901.</title>
        <authorList>
            <person name="Cha Q."/>
        </authorList>
    </citation>
    <scope>NUCLEOTIDE SEQUENCE [LARGE SCALE GENOMIC DNA]</scope>
    <source>
        <strain evidence="1 2">SM1901</strain>
    </source>
</reference>
<organism evidence="1 2">
    <name type="scientific">Shewanella polaris</name>
    <dbReference type="NCBI Taxonomy" id="2588449"/>
    <lineage>
        <taxon>Bacteria</taxon>
        <taxon>Pseudomonadati</taxon>
        <taxon>Pseudomonadota</taxon>
        <taxon>Gammaproteobacteria</taxon>
        <taxon>Alteromonadales</taxon>
        <taxon>Shewanellaceae</taxon>
        <taxon>Shewanella</taxon>
    </lineage>
</organism>
<dbReference type="AlphaFoldDB" id="A0A4Y5YAT8"/>
<dbReference type="EMBL" id="CP041036">
    <property type="protein sequence ID" value="QDE29814.1"/>
    <property type="molecule type" value="Genomic_DNA"/>
</dbReference>
<sequence length="377" mass="42322">MSKLETLRLSLEKYLSHNNWVTDKENSSENLTLWVNNQLNESITLPTALGLHHKRSEKAVNEAIEDLAEIIGEPVLRLEQKIQSLLVPAADHIHIRAAGSAIEHGKINFRTNHKIESAIYSIIKSAANSFIKKGRNNKKEKKVSKSQFIENYLSCVNTVIPAGGSFIYNLDVDLLKSDGFEGSESLQRYVNSKLANVLNELFLINVDNVTTATLVNMGLSDDIFSGFISLFADDVETIECSFDWSDTEPAPKLKANKLVFTRSHREKVIKLQAKFNSSKSFLLRNANAHLSRLDLKSDHALVRLKIFLESSERTCDAQIDMDTAQELMKTLGENIEQPVIINATAWVETTASKRQYSLSNITSISSEKEKILPLFDN</sequence>
<keyword evidence="2" id="KW-1185">Reference proteome</keyword>
<evidence type="ECO:0000313" key="1">
    <source>
        <dbReference type="EMBL" id="QDE29814.1"/>
    </source>
</evidence>
<name>A0A4Y5YAT8_9GAMM</name>
<accession>A0A4Y5YAT8</accession>
<dbReference type="RefSeq" id="WP_140233132.1">
    <property type="nucleotide sequence ID" value="NZ_CP041036.1"/>
</dbReference>
<gene>
    <name evidence="1" type="ORF">FH971_01795</name>
</gene>
<dbReference type="Proteomes" id="UP000319809">
    <property type="component" value="Chromosome"/>
</dbReference>
<evidence type="ECO:0000313" key="2">
    <source>
        <dbReference type="Proteomes" id="UP000319809"/>
    </source>
</evidence>
<dbReference type="KEGG" id="spol:FH971_01795"/>
<protein>
    <submittedName>
        <fullName evidence="1">Uncharacterized protein</fullName>
    </submittedName>
</protein>
<proteinExistence type="predicted"/>